<organism evidence="2 3">
    <name type="scientific">Nocardia vermiculata</name>
    <dbReference type="NCBI Taxonomy" id="257274"/>
    <lineage>
        <taxon>Bacteria</taxon>
        <taxon>Bacillati</taxon>
        <taxon>Actinomycetota</taxon>
        <taxon>Actinomycetes</taxon>
        <taxon>Mycobacteriales</taxon>
        <taxon>Nocardiaceae</taxon>
        <taxon>Nocardia</taxon>
    </lineage>
</organism>
<evidence type="ECO:0000259" key="1">
    <source>
        <dbReference type="SMART" id="SM00563"/>
    </source>
</evidence>
<gene>
    <name evidence="2" type="ORF">HGA08_12720</name>
</gene>
<dbReference type="GO" id="GO:0016746">
    <property type="term" value="F:acyltransferase activity"/>
    <property type="evidence" value="ECO:0007669"/>
    <property type="project" value="UniProtKB-KW"/>
</dbReference>
<dbReference type="SMART" id="SM00563">
    <property type="entry name" value="PlsC"/>
    <property type="match status" value="1"/>
</dbReference>
<dbReference type="Pfam" id="PF01553">
    <property type="entry name" value="Acyltransferase"/>
    <property type="match status" value="1"/>
</dbReference>
<dbReference type="AlphaFoldDB" id="A0A846XWS5"/>
<accession>A0A846XWS5</accession>
<sequence length="250" mass="27672">MHSSTAAPRIPPPVEFDNRDAVYDYYRTHQPQLWRARMNCAVTAYRARPEVHYTAGAREQIRALMHADRRLIIVINHLSVDDPRMVAGYAWRSVFRSRIGHIRVLAKDELFAEPRQRARIETMGAIPVFRGKDHGPRAAYDAGQQLMDVCVQRMVGGDDLVLFPEGTCNDTDPARVQTVGTGVGHIAARARKAGAAPAFAFLGLSYGTGGRATFHLDLPLADFPERPAQITRTVAARMQQALDSAVAATR</sequence>
<keyword evidence="2" id="KW-0012">Acyltransferase</keyword>
<dbReference type="RefSeq" id="WP_067881476.1">
    <property type="nucleotide sequence ID" value="NZ_JAAXOP010000006.1"/>
</dbReference>
<protein>
    <submittedName>
        <fullName evidence="2">1-acyl-sn-glycerol-3-phosphate acyltransferase</fullName>
    </submittedName>
</protein>
<reference evidence="2 3" key="1">
    <citation type="submission" date="2020-04" db="EMBL/GenBank/DDBJ databases">
        <title>MicrobeNet Type strains.</title>
        <authorList>
            <person name="Nicholson A.C."/>
        </authorList>
    </citation>
    <scope>NUCLEOTIDE SEQUENCE [LARGE SCALE GENOMIC DNA]</scope>
    <source>
        <strain evidence="2 3">JCM 12354</strain>
    </source>
</reference>
<evidence type="ECO:0000313" key="2">
    <source>
        <dbReference type="EMBL" id="NKY51077.1"/>
    </source>
</evidence>
<dbReference type="EMBL" id="JAAXOP010000006">
    <property type="protein sequence ID" value="NKY51077.1"/>
    <property type="molecule type" value="Genomic_DNA"/>
</dbReference>
<proteinExistence type="predicted"/>
<dbReference type="SUPFAM" id="SSF69593">
    <property type="entry name" value="Glycerol-3-phosphate (1)-acyltransferase"/>
    <property type="match status" value="1"/>
</dbReference>
<evidence type="ECO:0000313" key="3">
    <source>
        <dbReference type="Proteomes" id="UP000565711"/>
    </source>
</evidence>
<keyword evidence="2" id="KW-0808">Transferase</keyword>
<comment type="caution">
    <text evidence="2">The sequence shown here is derived from an EMBL/GenBank/DDBJ whole genome shotgun (WGS) entry which is preliminary data.</text>
</comment>
<name>A0A846XWS5_9NOCA</name>
<dbReference type="InterPro" id="IPR002123">
    <property type="entry name" value="Plipid/glycerol_acylTrfase"/>
</dbReference>
<keyword evidence="3" id="KW-1185">Reference proteome</keyword>
<dbReference type="Proteomes" id="UP000565711">
    <property type="component" value="Unassembled WGS sequence"/>
</dbReference>
<feature type="domain" description="Phospholipid/glycerol acyltransferase" evidence="1">
    <location>
        <begin position="71"/>
        <end position="195"/>
    </location>
</feature>